<organism evidence="2 3">
    <name type="scientific">Nicotiana sylvestris</name>
    <name type="common">Wood tobacco</name>
    <name type="synonym">South American tobacco</name>
    <dbReference type="NCBI Taxonomy" id="4096"/>
    <lineage>
        <taxon>Eukaryota</taxon>
        <taxon>Viridiplantae</taxon>
        <taxon>Streptophyta</taxon>
        <taxon>Embryophyta</taxon>
        <taxon>Tracheophyta</taxon>
        <taxon>Spermatophyta</taxon>
        <taxon>Magnoliopsida</taxon>
        <taxon>eudicotyledons</taxon>
        <taxon>Gunneridae</taxon>
        <taxon>Pentapetalae</taxon>
        <taxon>asterids</taxon>
        <taxon>lamiids</taxon>
        <taxon>Solanales</taxon>
        <taxon>Solanaceae</taxon>
        <taxon>Nicotianoideae</taxon>
        <taxon>Nicotianeae</taxon>
        <taxon>Nicotiana</taxon>
    </lineage>
</organism>
<feature type="region of interest" description="Disordered" evidence="1">
    <location>
        <begin position="46"/>
        <end position="80"/>
    </location>
</feature>
<feature type="compositionally biased region" description="Polar residues" evidence="1">
    <location>
        <begin position="47"/>
        <end position="80"/>
    </location>
</feature>
<evidence type="ECO:0000313" key="3">
    <source>
        <dbReference type="RefSeq" id="XP_009779929.1"/>
    </source>
</evidence>
<name>A0A1U7WZ20_NICSY</name>
<reference evidence="2" key="1">
    <citation type="journal article" date="2013" name="Genome Biol.">
        <title>Reference genomes and transcriptomes of Nicotiana sylvestris and Nicotiana tomentosiformis.</title>
        <authorList>
            <person name="Sierro N."/>
            <person name="Battey J.N."/>
            <person name="Ouadi S."/>
            <person name="Bovet L."/>
            <person name="Goepfert S."/>
            <person name="Bakaher N."/>
            <person name="Peitsch M.C."/>
            <person name="Ivanov N.V."/>
        </authorList>
    </citation>
    <scope>NUCLEOTIDE SEQUENCE [LARGE SCALE GENOMIC DNA]</scope>
</reference>
<protein>
    <submittedName>
        <fullName evidence="3">Uncharacterized protein LOC104229055</fullName>
    </submittedName>
</protein>
<dbReference type="Proteomes" id="UP000189701">
    <property type="component" value="Unplaced"/>
</dbReference>
<dbReference type="AlphaFoldDB" id="A0A1U7WZ20"/>
<sequence>MKGHSKENCYKVVGYPKDFKNKRKGNGDSNTRAVYNANVLTERCNTRHNSGNQESQQESTFNYGNNASTEVSANSMNNDNPMSQLANYALTKNQYEQILQLWNKTTSNDSAFSVNAAGTLHWEGGGDWKRGWWTLSSIH</sequence>
<evidence type="ECO:0000256" key="1">
    <source>
        <dbReference type="SAM" id="MobiDB-lite"/>
    </source>
</evidence>
<keyword evidence="2" id="KW-1185">Reference proteome</keyword>
<reference evidence="3" key="2">
    <citation type="submission" date="2025-08" db="UniProtKB">
        <authorList>
            <consortium name="RefSeq"/>
        </authorList>
    </citation>
    <scope>IDENTIFICATION</scope>
    <source>
        <tissue evidence="3">Leaf</tissue>
    </source>
</reference>
<gene>
    <name evidence="3" type="primary">LOC104229055</name>
</gene>
<accession>A0A1U7WZ20</accession>
<proteinExistence type="predicted"/>
<dbReference type="RefSeq" id="XP_009779929.1">
    <property type="nucleotide sequence ID" value="XM_009781627.1"/>
</dbReference>
<evidence type="ECO:0000313" key="2">
    <source>
        <dbReference type="Proteomes" id="UP000189701"/>
    </source>
</evidence>